<evidence type="ECO:0000313" key="1">
    <source>
        <dbReference type="EMBL" id="KAI0030296.1"/>
    </source>
</evidence>
<dbReference type="EMBL" id="MU273629">
    <property type="protein sequence ID" value="KAI0030296.1"/>
    <property type="molecule type" value="Genomic_DNA"/>
</dbReference>
<proteinExistence type="predicted"/>
<accession>A0ACB8QEQ4</accession>
<gene>
    <name evidence="1" type="ORF">K488DRAFT_87904</name>
</gene>
<name>A0ACB8QEQ4_9AGAM</name>
<organism evidence="1 2">
    <name type="scientific">Vararia minispora EC-137</name>
    <dbReference type="NCBI Taxonomy" id="1314806"/>
    <lineage>
        <taxon>Eukaryota</taxon>
        <taxon>Fungi</taxon>
        <taxon>Dikarya</taxon>
        <taxon>Basidiomycota</taxon>
        <taxon>Agaricomycotina</taxon>
        <taxon>Agaricomycetes</taxon>
        <taxon>Russulales</taxon>
        <taxon>Lachnocladiaceae</taxon>
        <taxon>Vararia</taxon>
    </lineage>
</organism>
<keyword evidence="2" id="KW-1185">Reference proteome</keyword>
<reference evidence="1" key="2">
    <citation type="journal article" date="2022" name="New Phytol.">
        <title>Evolutionary transition to the ectomycorrhizal habit in the genomes of a hyperdiverse lineage of mushroom-forming fungi.</title>
        <authorList>
            <person name="Looney B."/>
            <person name="Miyauchi S."/>
            <person name="Morin E."/>
            <person name="Drula E."/>
            <person name="Courty P.E."/>
            <person name="Kohler A."/>
            <person name="Kuo A."/>
            <person name="LaButti K."/>
            <person name="Pangilinan J."/>
            <person name="Lipzen A."/>
            <person name="Riley R."/>
            <person name="Andreopoulos W."/>
            <person name="He G."/>
            <person name="Johnson J."/>
            <person name="Nolan M."/>
            <person name="Tritt A."/>
            <person name="Barry K.W."/>
            <person name="Grigoriev I.V."/>
            <person name="Nagy L.G."/>
            <person name="Hibbett D."/>
            <person name="Henrissat B."/>
            <person name="Matheny P.B."/>
            <person name="Labbe J."/>
            <person name="Martin F.M."/>
        </authorList>
    </citation>
    <scope>NUCLEOTIDE SEQUENCE</scope>
    <source>
        <strain evidence="1">EC-137</strain>
    </source>
</reference>
<comment type="caution">
    <text evidence="1">The sequence shown here is derived from an EMBL/GenBank/DDBJ whole genome shotgun (WGS) entry which is preliminary data.</text>
</comment>
<dbReference type="Proteomes" id="UP000814128">
    <property type="component" value="Unassembled WGS sequence"/>
</dbReference>
<sequence>MTLCGDASPFDLEDACVRTLWSLVILALFLFVSLAVAAPKPVFLRRALDPFIVPLRPFLSLEQAEAYDANVPLPEPPDLRAPRPPLWRTLVLSGFAFMECLVWIFIGFLAVVQHAPTLFTARAFVASATWLYMTVRPVVFPTLTAPCDIFTLLLAHASVALLSLGGTVYMHVVHGADLPLPFTLSAAAVDATVILGLLVVVMCIPMGIPSTYAEGPSKLEGGTVSPEDYVTLWDWITFKWVWPLIKKGSHVMLNEDDVWDLGATMRSRPLFVQFTRTRGSSVLRRLLKANMREMIMEFVLNYISIALSYASPYFLQRILNVIGPTSENYPRAYIFALLMFLSQTIKVQTDKQYMWLGPRLASRIRSELMASIFDKALKRKDVSGPAPTGKVDELRNGRAGPKDKKDASTGHTAKTGSVTADRPSAGADIGEIVNLMASDANTIAMTWSALYLICGPPLDIAIAMTFLYQLLGWSAFAGVFVLLAAIAASSRISRHGVVVHNGLMAARDRRMGLLGELLSAIKFVKFFAWEDHWTGRVLEAREQEMRWLVKGYVRLNSILSHTLWTSTPVLVSVVAFSVYVLSGHELSIAKAFTAIALFQMIRQPLTVLPTWLMQLVQSIVALNRISAFLEEDEVDWQVSSLKAPPVVTCLEDRGAGETYDRLGIEQGRFRWNETARKGDGKGDGATPMSNLSDAESPFDSPLVSADGSKYVFELRDISVIFPEGKMTVVTGPTASGKTALLMALLGEMMTLDGRIVMRKDPSRVYPNGLTHTISYAAQTPWLRNQSIRDNILFGYPPNDARYRKVLEACALLPDLDVLEDGDATEVGARGVSLSGGQKARISLARAVYAPSKYVLLDDPLSAVDSHTARFLFEKLFCGELLQDRTVVLVTHHVNLVLPGAHYVVCMLDGCINAQGTISDLRAAGVLDDIAHIEQTEAGKKRGPAENAVVGAAQLGNESEATDRKSSKLVKEERQAGSVKWSIYKTYLQASSYWTWAVLAVLVTLAQTLVVGEKVWIKIWGEAYTTAAPASPNHGLMSLTTNHLDHSYANAVLSHVFPEFLARWPPSAQDRPLFYVAVYAGIGFGIATASVLSTTVQYTGALKASRKLFTQLLASTVGATMRWYDTTPAGTSPHGLPGPVAADFDFVGRMLNRFSKDIEAIDSSLPSSFQSVNASIASFLASVLTVTFVFPAFVAPAIVIGFVYYQLAVRYLNTGRDLRRMEANSRSQIFSGFSELLEGIVTMWYIYWMTNRWLMFNFDMIGAVIVLLTTLFALSGLVSAGTAGLCITSAMSFAMSVYWTCRFWTNLELDLNSVERIVEYLDLPQEPPAMIQTNRPPANWPSSTSSNLIVVDDLVVKYAPELQAVLHNVSFALKRGERVGLLGRTGSGKSTLAMSILRFVDPTSGRIIIDGIDITDIGIRDLRSRITFIPQDATLFSGTLRENLDPFHKHDDAECMDALRRVHLLTDTVSQSQASAEQDSRTVIRPPSPSTGASLPEGATDFAADTDSKAPISLNTLVSVGGTNFSQGQRQLIAMARALLRRSSIIVLDEATSSIDFATDAKIQKTIREELQGVLLLTVAHRLKTIIDYDRLIVLDKGSIAESDTPWNLLQKEGSIFRSLCMKSGSFAELEQIARTKAGAA</sequence>
<reference evidence="1" key="1">
    <citation type="submission" date="2021-02" db="EMBL/GenBank/DDBJ databases">
        <authorList>
            <consortium name="DOE Joint Genome Institute"/>
            <person name="Ahrendt S."/>
            <person name="Looney B.P."/>
            <person name="Miyauchi S."/>
            <person name="Morin E."/>
            <person name="Drula E."/>
            <person name="Courty P.E."/>
            <person name="Chicoki N."/>
            <person name="Fauchery L."/>
            <person name="Kohler A."/>
            <person name="Kuo A."/>
            <person name="Labutti K."/>
            <person name="Pangilinan J."/>
            <person name="Lipzen A."/>
            <person name="Riley R."/>
            <person name="Andreopoulos W."/>
            <person name="He G."/>
            <person name="Johnson J."/>
            <person name="Barry K.W."/>
            <person name="Grigoriev I.V."/>
            <person name="Nagy L."/>
            <person name="Hibbett D."/>
            <person name="Henrissat B."/>
            <person name="Matheny P.B."/>
            <person name="Labbe J."/>
            <person name="Martin F."/>
        </authorList>
    </citation>
    <scope>NUCLEOTIDE SEQUENCE</scope>
    <source>
        <strain evidence="1">EC-137</strain>
    </source>
</reference>
<evidence type="ECO:0000313" key="2">
    <source>
        <dbReference type="Proteomes" id="UP000814128"/>
    </source>
</evidence>
<protein>
    <submittedName>
        <fullName evidence="1">Uncharacterized protein</fullName>
    </submittedName>
</protein>